<dbReference type="Proteomes" id="UP000285757">
    <property type="component" value="Unassembled WGS sequence"/>
</dbReference>
<proteinExistence type="predicted"/>
<evidence type="ECO:0000313" key="2">
    <source>
        <dbReference type="EMBL" id="RON60834.1"/>
    </source>
</evidence>
<comment type="caution">
    <text evidence="2">The sequence shown here is derived from an EMBL/GenBank/DDBJ whole genome shotgun (WGS) entry which is preliminary data.</text>
</comment>
<gene>
    <name evidence="2" type="ORF">BK671_25760</name>
</gene>
<protein>
    <submittedName>
        <fullName evidence="2">Uncharacterized protein</fullName>
    </submittedName>
</protein>
<dbReference type="AlphaFoldDB" id="A0A423KXP0"/>
<sequence length="287" mass="32336">MHNAIPFVLHLTPGTIAANQDSAEPTLDEQIVTLHKQGFGRRKIMLALSVGESQVRRLTKGIAVEGATCPATTPFERAVKLCYPMAVGRHGLKDYQLREILFRVYGSTWNAATGKYDGLYNEDSIYRVRKRIRELAAERGDVAVFPMDWFDTSKPLESNHQIRRFALSLAERVQDVIDDYILACGVELMTEEGLPTEQEANLHQVERIKQVAAARLHILKLAIPELSPEPVNVLMDRAEKQAESLARTPDIEVSEVQARSRKDQPEPTRTNAFLDYVESRGWLASNQ</sequence>
<evidence type="ECO:0000313" key="3">
    <source>
        <dbReference type="Proteomes" id="UP000285757"/>
    </source>
</evidence>
<organism evidence="2 3">
    <name type="scientific">Pseudomonas fluorescens</name>
    <dbReference type="NCBI Taxonomy" id="294"/>
    <lineage>
        <taxon>Bacteria</taxon>
        <taxon>Pseudomonadati</taxon>
        <taxon>Pseudomonadota</taxon>
        <taxon>Gammaproteobacteria</taxon>
        <taxon>Pseudomonadales</taxon>
        <taxon>Pseudomonadaceae</taxon>
        <taxon>Pseudomonas</taxon>
    </lineage>
</organism>
<accession>A0A423KXP0</accession>
<name>A0A423KXP0_PSEFL</name>
<reference evidence="2 3" key="1">
    <citation type="submission" date="2016-10" db="EMBL/GenBank/DDBJ databases">
        <title>Comparative genome analysis of multiple Pseudomonas spp. focuses on biocontrol and plant growth promoting traits.</title>
        <authorList>
            <person name="Tao X.-Y."/>
            <person name="Taylor C.G."/>
        </authorList>
    </citation>
    <scope>NUCLEOTIDE SEQUENCE [LARGE SCALE GENOMIC DNA]</scope>
    <source>
        <strain evidence="2 3">24D3</strain>
    </source>
</reference>
<dbReference type="EMBL" id="MOBU01000031">
    <property type="protein sequence ID" value="RON60834.1"/>
    <property type="molecule type" value="Genomic_DNA"/>
</dbReference>
<feature type="region of interest" description="Disordered" evidence="1">
    <location>
        <begin position="250"/>
        <end position="271"/>
    </location>
</feature>
<evidence type="ECO:0000256" key="1">
    <source>
        <dbReference type="SAM" id="MobiDB-lite"/>
    </source>
</evidence>
<dbReference type="RefSeq" id="WP_123536206.1">
    <property type="nucleotide sequence ID" value="NZ_MOBU01000031.1"/>
</dbReference>